<evidence type="ECO:0000256" key="1">
    <source>
        <dbReference type="SAM" id="Phobius"/>
    </source>
</evidence>
<organism evidence="2 3">
    <name type="scientific">Arthrobacter wenxiniae</name>
    <dbReference type="NCBI Taxonomy" id="2713570"/>
    <lineage>
        <taxon>Bacteria</taxon>
        <taxon>Bacillati</taxon>
        <taxon>Actinomycetota</taxon>
        <taxon>Actinomycetes</taxon>
        <taxon>Micrococcales</taxon>
        <taxon>Micrococcaceae</taxon>
        <taxon>Arthrobacter</taxon>
    </lineage>
</organism>
<feature type="transmembrane region" description="Helical" evidence="1">
    <location>
        <begin position="191"/>
        <end position="211"/>
    </location>
</feature>
<feature type="transmembrane region" description="Helical" evidence="1">
    <location>
        <begin position="164"/>
        <end position="184"/>
    </location>
</feature>
<dbReference type="Proteomes" id="UP000543556">
    <property type="component" value="Unassembled WGS sequence"/>
</dbReference>
<dbReference type="Pfam" id="PF06149">
    <property type="entry name" value="DUF969"/>
    <property type="match status" value="1"/>
</dbReference>
<name>A0A7Y7LWV7_9MICC</name>
<proteinExistence type="predicted"/>
<keyword evidence="1" id="KW-0472">Membrane</keyword>
<keyword evidence="1" id="KW-0812">Transmembrane</keyword>
<comment type="caution">
    <text evidence="2">The sequence shown here is derived from an EMBL/GenBank/DDBJ whole genome shotgun (WGS) entry which is preliminary data.</text>
</comment>
<feature type="transmembrane region" description="Helical" evidence="1">
    <location>
        <begin position="56"/>
        <end position="74"/>
    </location>
</feature>
<accession>A0A7Y7LWV7</accession>
<sequence>MLVLIGVLLVIVGFAIRLNPLLVVTISGIVTALLGGMSPLEILNAFGSGFSSSRSVTIFVVVLPVIGLIERFGLQEQAKALISKLARLTTGRVLLGYLVIRQITAALGLTSIGGHAQTVRPLVFPMAEGAALRRYGTVPDKVREKIKGHSAAADNVGVFFGEDVFVAVGSILLITTFVDTTYGLHLEPLQLAVWAIPTAICAFLIHGFRLLRLDRTLDAAVKEARAEETAAAHVSPAGGMA</sequence>
<gene>
    <name evidence="2" type="ORF">G6034_01865</name>
</gene>
<dbReference type="InterPro" id="IPR010374">
    <property type="entry name" value="DUF969"/>
</dbReference>
<dbReference type="EMBL" id="JAAMFM010000002">
    <property type="protein sequence ID" value="NVM93670.1"/>
    <property type="molecule type" value="Genomic_DNA"/>
</dbReference>
<evidence type="ECO:0000313" key="3">
    <source>
        <dbReference type="Proteomes" id="UP000543556"/>
    </source>
</evidence>
<protein>
    <submittedName>
        <fullName evidence="2">DUF969 domain-containing protein</fullName>
    </submittedName>
</protein>
<dbReference type="AlphaFoldDB" id="A0A7Y7LWV7"/>
<keyword evidence="1" id="KW-1133">Transmembrane helix</keyword>
<evidence type="ECO:0000313" key="2">
    <source>
        <dbReference type="EMBL" id="NVM93670.1"/>
    </source>
</evidence>
<reference evidence="2 3" key="1">
    <citation type="submission" date="2020-02" db="EMBL/GenBank/DDBJ databases">
        <title>Genome sequence of strain AETb3-4.</title>
        <authorList>
            <person name="Gao J."/>
            <person name="Zhang X."/>
        </authorList>
    </citation>
    <scope>NUCLEOTIDE SEQUENCE [LARGE SCALE GENOMIC DNA]</scope>
    <source>
        <strain evidence="2 3">AETb3-4</strain>
    </source>
</reference>
<keyword evidence="3" id="KW-1185">Reference proteome</keyword>